<dbReference type="PANTHER" id="PTHR42985:SF40">
    <property type="entry name" value="LD47995P-RELATED"/>
    <property type="match status" value="1"/>
</dbReference>
<dbReference type="InterPro" id="IPR001734">
    <property type="entry name" value="Na/solute_symporter"/>
</dbReference>
<comment type="similarity">
    <text evidence="2 11">Belongs to the sodium:solute symporter (SSF) (TC 2.A.21) family.</text>
</comment>
<evidence type="ECO:0000256" key="10">
    <source>
        <dbReference type="ARBA" id="ARBA00023201"/>
    </source>
</evidence>
<keyword evidence="14" id="KW-1185">Reference proteome</keyword>
<dbReference type="EMBL" id="SEYY01023830">
    <property type="protein sequence ID" value="KAB7494590.1"/>
    <property type="molecule type" value="Genomic_DNA"/>
</dbReference>
<evidence type="ECO:0000256" key="7">
    <source>
        <dbReference type="ARBA" id="ARBA00023053"/>
    </source>
</evidence>
<evidence type="ECO:0000256" key="6">
    <source>
        <dbReference type="ARBA" id="ARBA00022989"/>
    </source>
</evidence>
<comment type="subcellular location">
    <subcellularLocation>
        <location evidence="1">Cell membrane</location>
        <topology evidence="1">Multi-pass membrane protein</topology>
    </subcellularLocation>
</comment>
<feature type="transmembrane region" description="Helical" evidence="12">
    <location>
        <begin position="244"/>
        <end position="266"/>
    </location>
</feature>
<dbReference type="OrthoDB" id="6132759at2759"/>
<feature type="transmembrane region" description="Helical" evidence="12">
    <location>
        <begin position="119"/>
        <end position="142"/>
    </location>
</feature>
<evidence type="ECO:0000256" key="5">
    <source>
        <dbReference type="ARBA" id="ARBA00022692"/>
    </source>
</evidence>
<evidence type="ECO:0000313" key="14">
    <source>
        <dbReference type="Proteomes" id="UP000326759"/>
    </source>
</evidence>
<evidence type="ECO:0000256" key="1">
    <source>
        <dbReference type="ARBA" id="ARBA00004651"/>
    </source>
</evidence>
<dbReference type="InterPro" id="IPR038377">
    <property type="entry name" value="Na/Glc_symporter_sf"/>
</dbReference>
<dbReference type="PANTHER" id="PTHR42985">
    <property type="entry name" value="SODIUM-COUPLED MONOCARBOXYLATE TRANSPORTER"/>
    <property type="match status" value="1"/>
</dbReference>
<evidence type="ECO:0000313" key="13">
    <source>
        <dbReference type="EMBL" id="KAB7494590.1"/>
    </source>
</evidence>
<accession>A0A5N5SLM7</accession>
<dbReference type="GO" id="GO:0005886">
    <property type="term" value="C:plasma membrane"/>
    <property type="evidence" value="ECO:0007669"/>
    <property type="project" value="UniProtKB-SubCell"/>
</dbReference>
<gene>
    <name evidence="13" type="ORF">Anas_12025</name>
</gene>
<keyword evidence="5 12" id="KW-0812">Transmembrane</keyword>
<feature type="transmembrane region" description="Helical" evidence="12">
    <location>
        <begin position="33"/>
        <end position="60"/>
    </location>
</feature>
<evidence type="ECO:0000256" key="8">
    <source>
        <dbReference type="ARBA" id="ARBA00023065"/>
    </source>
</evidence>
<sequence>MNYVKSNMAETNRKNIGCGGVKAVVYTDVVQTLIMFIGILAVIIVVCIELGGVGAVFDIAEKGERIEIFNFDMSPFVRHTFISVQVLGLYFITSVVGISQAQFQRLNNYVLCFSLDFSSYGRCFILLVLLLMQLMQIAILLLQSRLKKPDQIVPFLVADKLKHLPGMAGLFVAAVYGAVLSSVSSQASAFAALVWEDFLCNWIWFRKNIGISATNVTRLLSAFAGVLGVGLAFIVGRLGTLFQAAYSISGAFIGPLDGLFVTAISAPWVNKKGAFVGFVTSFLFNVWLLIGQMVYETGKTANLPLSTSGCPEELLNLTLQ</sequence>
<evidence type="ECO:0000256" key="3">
    <source>
        <dbReference type="ARBA" id="ARBA00022448"/>
    </source>
</evidence>
<keyword evidence="6 12" id="KW-1133">Transmembrane helix</keyword>
<keyword evidence="10" id="KW-0739">Sodium transport</keyword>
<dbReference type="Pfam" id="PF00474">
    <property type="entry name" value="SSF"/>
    <property type="match status" value="1"/>
</dbReference>
<comment type="caution">
    <text evidence="13">The sequence shown here is derived from an EMBL/GenBank/DDBJ whole genome shotgun (WGS) entry which is preliminary data.</text>
</comment>
<protein>
    <submittedName>
        <fullName evidence="13">Sodium-dependent multivitamin transporter</fullName>
    </submittedName>
</protein>
<feature type="transmembrane region" description="Helical" evidence="12">
    <location>
        <begin position="217"/>
        <end position="238"/>
    </location>
</feature>
<keyword evidence="9 12" id="KW-0472">Membrane</keyword>
<keyword evidence="7" id="KW-0915">Sodium</keyword>
<dbReference type="AlphaFoldDB" id="A0A5N5SLM7"/>
<evidence type="ECO:0000256" key="2">
    <source>
        <dbReference type="ARBA" id="ARBA00006434"/>
    </source>
</evidence>
<evidence type="ECO:0000256" key="4">
    <source>
        <dbReference type="ARBA" id="ARBA00022475"/>
    </source>
</evidence>
<feature type="transmembrane region" description="Helical" evidence="12">
    <location>
        <begin position="81"/>
        <end position="99"/>
    </location>
</feature>
<dbReference type="InterPro" id="IPR051163">
    <property type="entry name" value="Sodium:Solute_Symporter_SSF"/>
</dbReference>
<evidence type="ECO:0000256" key="12">
    <source>
        <dbReference type="SAM" id="Phobius"/>
    </source>
</evidence>
<reference evidence="13 14" key="1">
    <citation type="journal article" date="2019" name="PLoS Biol.">
        <title>Sex chromosomes control vertical transmission of feminizing Wolbachia symbionts in an isopod.</title>
        <authorList>
            <person name="Becking T."/>
            <person name="Chebbi M.A."/>
            <person name="Giraud I."/>
            <person name="Moumen B."/>
            <person name="Laverre T."/>
            <person name="Caubet Y."/>
            <person name="Peccoud J."/>
            <person name="Gilbert C."/>
            <person name="Cordaux R."/>
        </authorList>
    </citation>
    <scope>NUCLEOTIDE SEQUENCE [LARGE SCALE GENOMIC DNA]</scope>
    <source>
        <strain evidence="13">ANa2</strain>
        <tissue evidence="13">Whole body excluding digestive tract and cuticle</tissue>
    </source>
</reference>
<dbReference type="Proteomes" id="UP000326759">
    <property type="component" value="Unassembled WGS sequence"/>
</dbReference>
<dbReference type="Gene3D" id="1.20.1730.10">
    <property type="entry name" value="Sodium/glucose cotransporter"/>
    <property type="match status" value="1"/>
</dbReference>
<evidence type="ECO:0000256" key="11">
    <source>
        <dbReference type="RuleBase" id="RU362091"/>
    </source>
</evidence>
<organism evidence="13 14">
    <name type="scientific">Armadillidium nasatum</name>
    <dbReference type="NCBI Taxonomy" id="96803"/>
    <lineage>
        <taxon>Eukaryota</taxon>
        <taxon>Metazoa</taxon>
        <taxon>Ecdysozoa</taxon>
        <taxon>Arthropoda</taxon>
        <taxon>Crustacea</taxon>
        <taxon>Multicrustacea</taxon>
        <taxon>Malacostraca</taxon>
        <taxon>Eumalacostraca</taxon>
        <taxon>Peracarida</taxon>
        <taxon>Isopoda</taxon>
        <taxon>Oniscidea</taxon>
        <taxon>Crinocheta</taxon>
        <taxon>Armadillidiidae</taxon>
        <taxon>Armadillidium</taxon>
    </lineage>
</organism>
<evidence type="ECO:0000256" key="9">
    <source>
        <dbReference type="ARBA" id="ARBA00023136"/>
    </source>
</evidence>
<keyword evidence="4" id="KW-1003">Cell membrane</keyword>
<keyword evidence="3" id="KW-0813">Transport</keyword>
<name>A0A5N5SLM7_9CRUS</name>
<dbReference type="PROSITE" id="PS50283">
    <property type="entry name" value="NA_SOLUT_SYMP_3"/>
    <property type="match status" value="1"/>
</dbReference>
<feature type="non-terminal residue" evidence="13">
    <location>
        <position position="320"/>
    </location>
</feature>
<proteinExistence type="inferred from homology"/>
<feature type="transmembrane region" description="Helical" evidence="12">
    <location>
        <begin position="273"/>
        <end position="295"/>
    </location>
</feature>
<dbReference type="GO" id="GO:0006814">
    <property type="term" value="P:sodium ion transport"/>
    <property type="evidence" value="ECO:0007669"/>
    <property type="project" value="UniProtKB-KW"/>
</dbReference>
<dbReference type="GO" id="GO:0015293">
    <property type="term" value="F:symporter activity"/>
    <property type="evidence" value="ECO:0007669"/>
    <property type="project" value="TreeGrafter"/>
</dbReference>
<keyword evidence="8" id="KW-0406">Ion transport</keyword>